<feature type="region of interest" description="Disordered" evidence="1">
    <location>
        <begin position="499"/>
        <end position="521"/>
    </location>
</feature>
<evidence type="ECO:0000313" key="3">
    <source>
        <dbReference type="EMBL" id="MBV4463701.1"/>
    </source>
</evidence>
<feature type="compositionally biased region" description="Low complexity" evidence="1">
    <location>
        <begin position="504"/>
        <end position="513"/>
    </location>
</feature>
<dbReference type="EMBL" id="JAHSTV010000004">
    <property type="protein sequence ID" value="MBV4463701.1"/>
    <property type="molecule type" value="Genomic_DNA"/>
</dbReference>
<sequence length="903" mass="93241">MAIGITGVDVSLDETAGLQNATATPAPPGDADDNDILVASLPSSFSTRLTALAAGTATGAALSGYNGAVGNTGSNAFTITGGGSITDISFVDSAGAPLDGADSGLFTLDGTSILLYTDTNNNILLGRAGSATGAIVFAAYIEETGSPVSGGKIWTVEYQPLQHPDDTNPDDALNLLDKVFVGTSQDLEFSLAGVPSGANLFLMFTKANPTVVDVGGVLRITDPTIIATGKDPADESSGANINTGDTIITSQAANPTTFGTNSQMITEQDGIRFSFVTGARQDVTIPNLSPTEADVESNIDFTDVVNAKKASFDVVQLQSGKSAVVKISAFSTAAEPGVNFINGYANDTPVAITNVRVFNSAGVVIENSDGSVNDPAIGITFSGGVATVTGVLAGYQIEYTTASDHNRVLVENGAALDARGNTHADFDIGGFTLLQTAVTTAEIGSKIIFEDDGPALAFGNLIGTGSVLPQTGYWSHSAGADGLDTNGLDISVNNPFTLVRPDNTTTTGTATLTEQSPSPDGNGAYQFAGTLTGDFDNNADTADTTIDYTLSAFDDGSYVLDLVQGFSSTVVLSSADGSLAAGGPDPVRTLLIPDTNDPTIPSASEEVVFFSVKTTASTSDILTGIGLGAPDPTEAQLQTNPLPSYIDPRAMNVSTSGIGVANNVLQGDNLVAIGGTDESFVVNPETLLTAMKVFIDNSVAGYNTATEDLYYRIYYEDGSTSDLIEVNTLTPEPRGQVSFLIEQEGSLLIDAVQLTMGRGDIKIPVIQFIQETESLASDIQLSFNATVTDRDGDSASSTFDANLFANDLTGAFDYTLVGTDGELDAFNVDLSFDENLYQITGFDADANLRDTLVLNGDQTADVQIDNTGTDSIVTVTETGGDVTTITLVGVDLLTSNDIVIGSV</sequence>
<name>A0ABS6PTA0_9PSED</name>
<reference evidence="3" key="1">
    <citation type="submission" date="2021-06" db="EMBL/GenBank/DDBJ databases">
        <title>Updating the genus Pseudomonas: Description of 43 new species and partition of the Pseudomonas putida group.</title>
        <authorList>
            <person name="Girard L."/>
            <person name="Lood C."/>
            <person name="Vandamme P."/>
            <person name="Rokni-Zadeh H."/>
            <person name="Van Noort V."/>
            <person name="Hofte M."/>
            <person name="Lavigne R."/>
            <person name="De Mot R."/>
        </authorList>
    </citation>
    <scope>NUCLEOTIDE SEQUENCE</scope>
    <source>
        <strain evidence="3">SWRI79</strain>
    </source>
</reference>
<evidence type="ECO:0000313" key="4">
    <source>
        <dbReference type="Proteomes" id="UP000886900"/>
    </source>
</evidence>
<protein>
    <recommendedName>
        <fullName evidence="2">DUF5801 domain-containing protein</fullName>
    </recommendedName>
</protein>
<dbReference type="RefSeq" id="WP_217856143.1">
    <property type="nucleotide sequence ID" value="NZ_JAHSTV010000004.1"/>
</dbReference>
<comment type="caution">
    <text evidence="3">The sequence shown here is derived from an EMBL/GenBank/DDBJ whole genome shotgun (WGS) entry which is preliminary data.</text>
</comment>
<evidence type="ECO:0000256" key="1">
    <source>
        <dbReference type="SAM" id="MobiDB-lite"/>
    </source>
</evidence>
<evidence type="ECO:0000259" key="2">
    <source>
        <dbReference type="Pfam" id="PF19116"/>
    </source>
</evidence>
<organism evidence="3 4">
    <name type="scientific">Pseudomonas farris</name>
    <dbReference type="NCBI Taxonomy" id="2841207"/>
    <lineage>
        <taxon>Bacteria</taxon>
        <taxon>Pseudomonadati</taxon>
        <taxon>Pseudomonadota</taxon>
        <taxon>Gammaproteobacteria</taxon>
        <taxon>Pseudomonadales</taxon>
        <taxon>Pseudomonadaceae</taxon>
        <taxon>Pseudomonas</taxon>
    </lineage>
</organism>
<proteinExistence type="predicted"/>
<accession>A0ABS6PTA0</accession>
<keyword evidence="4" id="KW-1185">Reference proteome</keyword>
<feature type="domain" description="DUF5801" evidence="2">
    <location>
        <begin position="99"/>
        <end position="176"/>
    </location>
</feature>
<dbReference type="InterPro" id="IPR043824">
    <property type="entry name" value="DUF5801"/>
</dbReference>
<dbReference type="Proteomes" id="UP000886900">
    <property type="component" value="Unassembled WGS sequence"/>
</dbReference>
<dbReference type="Pfam" id="PF19116">
    <property type="entry name" value="DUF5801"/>
    <property type="match status" value="1"/>
</dbReference>
<gene>
    <name evidence="3" type="ORF">KVG95_10190</name>
</gene>